<dbReference type="Pfam" id="PF13847">
    <property type="entry name" value="Methyltransf_31"/>
    <property type="match status" value="1"/>
</dbReference>
<dbReference type="EMBL" id="VUOB01000072">
    <property type="protein sequence ID" value="KAA2252841.1"/>
    <property type="molecule type" value="Genomic_DNA"/>
</dbReference>
<keyword evidence="6" id="KW-1185">Reference proteome</keyword>
<dbReference type="SUPFAM" id="SSF53335">
    <property type="entry name" value="S-adenosyl-L-methionine-dependent methyltransferases"/>
    <property type="match status" value="1"/>
</dbReference>
<dbReference type="GO" id="GO:0016279">
    <property type="term" value="F:protein-lysine N-methyltransferase activity"/>
    <property type="evidence" value="ECO:0007669"/>
    <property type="project" value="InterPro"/>
</dbReference>
<dbReference type="CDD" id="cd02440">
    <property type="entry name" value="AdoMet_MTases"/>
    <property type="match status" value="1"/>
</dbReference>
<organism evidence="5 6">
    <name type="scientific">Solihabitans fulvus</name>
    <dbReference type="NCBI Taxonomy" id="1892852"/>
    <lineage>
        <taxon>Bacteria</taxon>
        <taxon>Bacillati</taxon>
        <taxon>Actinomycetota</taxon>
        <taxon>Actinomycetes</taxon>
        <taxon>Pseudonocardiales</taxon>
        <taxon>Pseudonocardiaceae</taxon>
        <taxon>Solihabitans</taxon>
    </lineage>
</organism>
<dbReference type="Gene3D" id="1.10.10.10">
    <property type="entry name" value="Winged helix-like DNA-binding domain superfamily/Winged helix DNA-binding domain"/>
    <property type="match status" value="1"/>
</dbReference>
<evidence type="ECO:0000313" key="5">
    <source>
        <dbReference type="EMBL" id="KAA2252841.1"/>
    </source>
</evidence>
<dbReference type="InterPro" id="IPR026170">
    <property type="entry name" value="FAM173A/B"/>
</dbReference>
<sequence length="416" mass="44392">MDPVTAILMKTLSVVRGRSSSANGHIVRCDLLLAVVARSCGAKMALSIDCGVRPGLFTLAASVELGPDRGRPPRQIRKGHSVSITGSTKRATVDRPAFELFEGYAVSSIIASLEMVGLLDLLEADGIGEEVIVDRMPDAAALLRASLRFLAQRGVVEESAAGYALSDYGREVCRDKGYLVWLVGGYGEPLRRIESFLGGGKRYGEDYVRDGKWVAGGAALLGGRDVVPQAKDLLRQTSFNQVLDLGCGNARLLISLCQEFDANGVGIDISPEACADARAAVAAQHVTDRVVITQADAGALGEIDALANTDLVVTFFLLHEILALGKDVLIAYLTEMARILPGGAHLLIAEVEPPARESGLPERFTPEFTYVHALMRQVLIPADEWVAVLETSGFAVRTVQRNDMPGGILLLAQTSA</sequence>
<dbReference type="AlphaFoldDB" id="A0A5B2WM35"/>
<protein>
    <submittedName>
        <fullName evidence="5">Methyltransferase domain-containing protein</fullName>
    </submittedName>
</protein>
<keyword evidence="1 5" id="KW-0489">Methyltransferase</keyword>
<dbReference type="InterPro" id="IPR029063">
    <property type="entry name" value="SAM-dependent_MTases_sf"/>
</dbReference>
<reference evidence="5 6" key="1">
    <citation type="submission" date="2019-09" db="EMBL/GenBank/DDBJ databases">
        <title>Goodfellowia gen. nov., a new genus of the Pseudonocardineae related to Actinoalloteichus, containing Goodfellowia coeruleoviolacea gen. nov., comb. nov. gen. nov., comb. nov.</title>
        <authorList>
            <person name="Labeda D."/>
        </authorList>
    </citation>
    <scope>NUCLEOTIDE SEQUENCE [LARGE SCALE GENOMIC DNA]</scope>
    <source>
        <strain evidence="5 6">AN110305</strain>
    </source>
</reference>
<comment type="caution">
    <text evidence="5">The sequence shown here is derived from an EMBL/GenBank/DDBJ whole genome shotgun (WGS) entry which is preliminary data.</text>
</comment>
<keyword evidence="3" id="KW-0949">S-adenosyl-L-methionine</keyword>
<evidence type="ECO:0000313" key="6">
    <source>
        <dbReference type="Proteomes" id="UP000323454"/>
    </source>
</evidence>
<dbReference type="PANTHER" id="PTHR13610">
    <property type="entry name" value="METHYLTRANSFERASE DOMAIN-CONTAINING PROTEIN"/>
    <property type="match status" value="1"/>
</dbReference>
<evidence type="ECO:0000256" key="2">
    <source>
        <dbReference type="ARBA" id="ARBA00022679"/>
    </source>
</evidence>
<dbReference type="Proteomes" id="UP000323454">
    <property type="component" value="Unassembled WGS sequence"/>
</dbReference>
<feature type="domain" description="Methyltransferase" evidence="4">
    <location>
        <begin position="241"/>
        <end position="375"/>
    </location>
</feature>
<evidence type="ECO:0000256" key="3">
    <source>
        <dbReference type="ARBA" id="ARBA00022691"/>
    </source>
</evidence>
<reference evidence="5 6" key="2">
    <citation type="submission" date="2019-09" db="EMBL/GenBank/DDBJ databases">
        <authorList>
            <person name="Jin C."/>
        </authorList>
    </citation>
    <scope>NUCLEOTIDE SEQUENCE [LARGE SCALE GENOMIC DNA]</scope>
    <source>
        <strain evidence="5 6">AN110305</strain>
    </source>
</reference>
<gene>
    <name evidence="5" type="ORF">F0L68_34315</name>
</gene>
<accession>A0A5B2WM35</accession>
<evidence type="ECO:0000259" key="4">
    <source>
        <dbReference type="Pfam" id="PF13847"/>
    </source>
</evidence>
<dbReference type="PANTHER" id="PTHR13610:SF11">
    <property type="entry name" value="METHYLTRANSFERASE DOMAIN-CONTAINING PROTEIN"/>
    <property type="match status" value="1"/>
</dbReference>
<proteinExistence type="predicted"/>
<dbReference type="InterPro" id="IPR025714">
    <property type="entry name" value="Methyltranfer_dom"/>
</dbReference>
<dbReference type="Gene3D" id="3.40.50.150">
    <property type="entry name" value="Vaccinia Virus protein VP39"/>
    <property type="match status" value="1"/>
</dbReference>
<dbReference type="InterPro" id="IPR036388">
    <property type="entry name" value="WH-like_DNA-bd_sf"/>
</dbReference>
<dbReference type="GO" id="GO:0032259">
    <property type="term" value="P:methylation"/>
    <property type="evidence" value="ECO:0007669"/>
    <property type="project" value="UniProtKB-KW"/>
</dbReference>
<keyword evidence="2 5" id="KW-0808">Transferase</keyword>
<evidence type="ECO:0000256" key="1">
    <source>
        <dbReference type="ARBA" id="ARBA00022603"/>
    </source>
</evidence>
<dbReference type="OrthoDB" id="3693950at2"/>
<name>A0A5B2WM35_9PSEU</name>